<dbReference type="CDD" id="cd09732">
    <property type="entry name" value="Csx1_III-U"/>
    <property type="match status" value="1"/>
</dbReference>
<dbReference type="RefSeq" id="WP_049686060.1">
    <property type="nucleotide sequence ID" value="NZ_CP009170.1"/>
</dbReference>
<dbReference type="NCBIfam" id="TIGR02221">
    <property type="entry name" value="cas_TM1812"/>
    <property type="match status" value="1"/>
</dbReference>
<evidence type="ECO:0000259" key="1">
    <source>
        <dbReference type="Pfam" id="PF22230"/>
    </source>
</evidence>
<dbReference type="eggNOG" id="COG1517">
    <property type="taxonomic scope" value="Bacteria"/>
</dbReference>
<name>A0A097AUM2_THEKI</name>
<dbReference type="NCBIfam" id="TIGR02549">
    <property type="entry name" value="CRISPR_DxTHG"/>
    <property type="match status" value="1"/>
</dbReference>
<organism evidence="2 3">
    <name type="scientific">Thermoanaerobacter kivui</name>
    <name type="common">Acetogenium kivui</name>
    <dbReference type="NCBI Taxonomy" id="2325"/>
    <lineage>
        <taxon>Bacteria</taxon>
        <taxon>Bacillati</taxon>
        <taxon>Bacillota</taxon>
        <taxon>Clostridia</taxon>
        <taxon>Thermoanaerobacterales</taxon>
        <taxon>Thermoanaerobacteraceae</taxon>
        <taxon>Thermoanaerobacter</taxon>
    </lineage>
</organism>
<dbReference type="InterPro" id="IPR011742">
    <property type="entry name" value="CRISPR-assoc_prot_TM1812"/>
</dbReference>
<dbReference type="OrthoDB" id="1861068at2"/>
<accession>A0A097AUM2</accession>
<dbReference type="AlphaFoldDB" id="A0A097AUM2"/>
<sequence>MKKAISFLGKGQYKEVIYVWEDKQARTHLFPEAVAEIFQPEEVIILLTPSAKNYRPPKREQCPECNQGLPEPLEEETYWETLQKRLKDKVKLKEREIPEGKSEGELWEIFDICTQVVEKGDEVILDITHAFRSLPLIVFTAAVYLERVKGAKIKAILYGAYEAREEDIVPIFDLTKLIDLFDWMIGVEFLRQRSDAAFLAERIAETQNKIWKEEQPGEKPTKLKKLGEGLKRVSQALQLLRPLKVMEFSQELLPLFEQASGEVKTWAKPFGVVLDEVKREIKELAYECDSQKLTGENLRRQLAIIRHYIDKGRYTEGILLTREWIVDFVAYKNLKEEWLDRDYRTNTIELALNSSLKKKKGEEALVPEWFEQLAESEKLVKLWGQIRDLRNSIAHCGKTKGAQEIPTSIEKQLKEIYSMLEKLLD</sequence>
<feature type="domain" description="CRISPR system endoribonuclease Csx1 CARF" evidence="1">
    <location>
        <begin position="12"/>
        <end position="144"/>
    </location>
</feature>
<keyword evidence="3" id="KW-1185">Reference proteome</keyword>
<dbReference type="STRING" id="2325.TKV_c23740"/>
<evidence type="ECO:0000313" key="2">
    <source>
        <dbReference type="EMBL" id="AIS53496.1"/>
    </source>
</evidence>
<evidence type="ECO:0000313" key="3">
    <source>
        <dbReference type="Proteomes" id="UP000029669"/>
    </source>
</evidence>
<dbReference type="SUPFAM" id="SSF160980">
    <property type="entry name" value="SSO1389-like"/>
    <property type="match status" value="1"/>
</dbReference>
<dbReference type="EMBL" id="CP009170">
    <property type="protein sequence ID" value="AIS53496.1"/>
    <property type="molecule type" value="Genomic_DNA"/>
</dbReference>
<dbReference type="HOGENOM" id="CLU_025124_1_0_9"/>
<dbReference type="Proteomes" id="UP000029669">
    <property type="component" value="Chromosome"/>
</dbReference>
<dbReference type="Pfam" id="PF22230">
    <property type="entry name" value="Csx1_CARF"/>
    <property type="match status" value="1"/>
</dbReference>
<dbReference type="InterPro" id="IPR013383">
    <property type="entry name" value="CRISPR-assoc_prot_DxTHG_CS"/>
</dbReference>
<protein>
    <submittedName>
        <fullName evidence="2">CRISPR-associated protein, TM1812 family</fullName>
    </submittedName>
</protein>
<proteinExistence type="predicted"/>
<gene>
    <name evidence="2" type="ORF">TKV_c23740</name>
</gene>
<dbReference type="KEGG" id="tki:TKV_c23740"/>
<dbReference type="InterPro" id="IPR053857">
    <property type="entry name" value="Csx1_CARF"/>
</dbReference>
<reference evidence="3" key="1">
    <citation type="journal article" date="2015" name="Genome Announc.">
        <title>Whole-Genome Sequences of 80 Environmental and Clinical Isolates of Burkholderia pseudomallei.</title>
        <authorList>
            <person name="Johnson S.L."/>
            <person name="Baker A.L."/>
            <person name="Chain P.S."/>
            <person name="Currie B.J."/>
            <person name="Daligault H.E."/>
            <person name="Davenport K.W."/>
            <person name="Davis C.B."/>
            <person name="Inglis T.J."/>
            <person name="Kaestli M."/>
            <person name="Koren S."/>
            <person name="Mayo M."/>
            <person name="Merritt A.J."/>
            <person name="Price E.P."/>
            <person name="Sarovich D.S."/>
            <person name="Warner J."/>
            <person name="Rosovitz M.J."/>
        </authorList>
    </citation>
    <scope>NUCLEOTIDE SEQUENCE [LARGE SCALE GENOMIC DNA]</scope>
    <source>
        <strain evidence="3">DSM 2030</strain>
    </source>
</reference>